<dbReference type="PROSITE" id="PS51737">
    <property type="entry name" value="RECOMBINASE_DNA_BIND"/>
    <property type="match status" value="1"/>
</dbReference>
<dbReference type="InterPro" id="IPR038109">
    <property type="entry name" value="DNA_bind_recomb_sf"/>
</dbReference>
<sequence length="121" mass="13554">MIDGRPRPVRQYPDPAETPLVRELFERVAGWNGRKRESIRSVALDSERRKSVSREKGVPISAANMRPTLLRKAYIGVRVHGDSEHPGNWDPIIGGELFDAVQRLLADPSWSPTRPAPFGTS</sequence>
<name>A0ABY3WHX8_9ACTN</name>
<dbReference type="RefSeq" id="WP_242330795.1">
    <property type="nucleotide sequence ID" value="NZ_CP071872.1"/>
</dbReference>
<feature type="domain" description="Recombinase" evidence="1">
    <location>
        <begin position="1"/>
        <end position="111"/>
    </location>
</feature>
<dbReference type="Gene3D" id="3.90.1750.20">
    <property type="entry name" value="Putative Large Serine Recombinase, Chain B, Domain 2"/>
    <property type="match status" value="1"/>
</dbReference>
<protein>
    <submittedName>
        <fullName evidence="2">Recombinase family protein</fullName>
    </submittedName>
</protein>
<proteinExistence type="predicted"/>
<dbReference type="Proteomes" id="UP000828924">
    <property type="component" value="Chromosome"/>
</dbReference>
<accession>A0ABY3WHX8</accession>
<evidence type="ECO:0000313" key="3">
    <source>
        <dbReference type="Proteomes" id="UP000828924"/>
    </source>
</evidence>
<evidence type="ECO:0000313" key="2">
    <source>
        <dbReference type="EMBL" id="UNM12194.1"/>
    </source>
</evidence>
<evidence type="ECO:0000259" key="1">
    <source>
        <dbReference type="PROSITE" id="PS51737"/>
    </source>
</evidence>
<dbReference type="InterPro" id="IPR011109">
    <property type="entry name" value="DNA_bind_recombinase_dom"/>
</dbReference>
<organism evidence="2 3">
    <name type="scientific">Streptomyces formicae</name>
    <dbReference type="NCBI Taxonomy" id="1616117"/>
    <lineage>
        <taxon>Bacteria</taxon>
        <taxon>Bacillati</taxon>
        <taxon>Actinomycetota</taxon>
        <taxon>Actinomycetes</taxon>
        <taxon>Kitasatosporales</taxon>
        <taxon>Streptomycetaceae</taxon>
        <taxon>Streptomyces</taxon>
    </lineage>
</organism>
<dbReference type="EMBL" id="CP071872">
    <property type="protein sequence ID" value="UNM12194.1"/>
    <property type="molecule type" value="Genomic_DNA"/>
</dbReference>
<keyword evidence="3" id="KW-1185">Reference proteome</keyword>
<reference evidence="2 3" key="1">
    <citation type="submission" date="2021-03" db="EMBL/GenBank/DDBJ databases">
        <title>Complete genome of Streptomyces formicae strain 1H-GS9 (DSM 100524).</title>
        <authorList>
            <person name="Atanasov K.E."/>
            <person name="Altabella T."/>
            <person name="Ferrer A."/>
        </authorList>
    </citation>
    <scope>NUCLEOTIDE SEQUENCE [LARGE SCALE GENOMIC DNA]</scope>
    <source>
        <strain evidence="2 3">1H-GS9</strain>
    </source>
</reference>
<dbReference type="Pfam" id="PF07508">
    <property type="entry name" value="Recombinase"/>
    <property type="match status" value="1"/>
</dbReference>
<gene>
    <name evidence="2" type="ORF">J4032_12190</name>
</gene>